<evidence type="ECO:0000313" key="3">
    <source>
        <dbReference type="Proteomes" id="UP000468591"/>
    </source>
</evidence>
<dbReference type="Proteomes" id="UP000468591">
    <property type="component" value="Unassembled WGS sequence"/>
</dbReference>
<keyword evidence="3" id="KW-1185">Reference proteome</keyword>
<name>A0A6P0CEB0_9RHOB</name>
<proteinExistence type="predicted"/>
<protein>
    <submittedName>
        <fullName evidence="2">Putative baseplate assembly protein</fullName>
    </submittedName>
</protein>
<sequence length="899" mass="96470">MAIQFSDLCGCCSGISIKTPQAGYQRPGLPVITARAGDYWAFKDTMTARLTSAEYGSLSDLRSRDPSVDFSIALIDAWSVVGEILGFYYDRLLSETLLPTAGELWSLHQLAGLVSYRPHPGVSAETALAFKMSTAVGAPRSAILPSGIKVQSTPGPNEKPVTFETSESVEARPAWNAMRPRLSWVQTLSTTTTRLYLEGTATGLVAGDAIFYFADDTAAVFAIVRKVELKPANAAEDPDSRDLTLLTIDVQGGTPENQSATAPAAPASPVFPPEIVPFLGTTVTAGELTELLDDAELEEQELFDPIMGAPETPKRILVFRDSAGVFGNTAPSITTLPPTMTGDVPTYGTDADDNIIITGTTPAPYKGVSAAEWADGDLMVLEDSANAVHLDRVIKDIAADSYALLQDGAVWGVYEIDAVSELSLSEFAITGKSTRLELDTDTGFPSFTTRGTTVYANAEWIDLPRAPREDALEIGTTQITLNTWAPGLQSEQSLFLTGIYADELDAPVTRLVEIAEVEHQLFAGGSTRITLAAGLVDDLDRRALRINGNVAAANHGETTEEILGSGDPRQPFVQVVAKQKPLTHVTATVSGGARAEAELRVSGVLWKPVRDLLDAKPNDRVYTLTLDPEGTATYGFGNGIMGAMPQSGTDNITVTYRSGLGLAGRVKAGQLNILMSRPLGLEEVSNPLASEGGADPETLDNLRENVPLSCRTIDRVVSLSDFADYARAYAGVAKSRAEWVKFPGAAKSGVVVTVADEKGGEVPDTSKLYKDLLASLTGNGIPYTRFRLRSFRPRYFRMAAKIKALEGYVEEDVLEDVEAALREEYAFEARSFAAPVFASEVITTMQNVEGVEAVVLDYLYCGGTAERNEALKADRASPTQGAELLMLNPEPLDYLEKMT</sequence>
<reference evidence="2 3" key="1">
    <citation type="submission" date="2020-01" db="EMBL/GenBank/DDBJ databases">
        <title>Sulfitobacter sediminilitoris sp. nov., isolated from a tidal flat.</title>
        <authorList>
            <person name="Park S."/>
            <person name="Yoon J.-H."/>
        </authorList>
    </citation>
    <scope>NUCLEOTIDE SEQUENCE [LARGE SCALE GENOMIC DNA]</scope>
    <source>
        <strain evidence="2 3">JBTF-M27</strain>
    </source>
</reference>
<evidence type="ECO:0000313" key="2">
    <source>
        <dbReference type="EMBL" id="NEK23516.1"/>
    </source>
</evidence>
<organism evidence="2 3">
    <name type="scientific">Sulfitobacter sediminilitoris</name>
    <dbReference type="NCBI Taxonomy" id="2698830"/>
    <lineage>
        <taxon>Bacteria</taxon>
        <taxon>Pseudomonadati</taxon>
        <taxon>Pseudomonadota</taxon>
        <taxon>Alphaproteobacteria</taxon>
        <taxon>Rhodobacterales</taxon>
        <taxon>Roseobacteraceae</taxon>
        <taxon>Sulfitobacter</taxon>
    </lineage>
</organism>
<gene>
    <name evidence="2" type="ORF">GV827_14005</name>
</gene>
<dbReference type="NCBIfam" id="TIGR02243">
    <property type="entry name" value="putative baseplate assembly protein"/>
    <property type="match status" value="1"/>
</dbReference>
<dbReference type="AlphaFoldDB" id="A0A6P0CEB0"/>
<evidence type="ECO:0000256" key="1">
    <source>
        <dbReference type="SAM" id="MobiDB-lite"/>
    </source>
</evidence>
<accession>A0A6P0CEB0</accession>
<comment type="caution">
    <text evidence="2">The sequence shown here is derived from an EMBL/GenBank/DDBJ whole genome shotgun (WGS) entry which is preliminary data.</text>
</comment>
<dbReference type="EMBL" id="JAABNT010000008">
    <property type="protein sequence ID" value="NEK23516.1"/>
    <property type="molecule type" value="Genomic_DNA"/>
</dbReference>
<feature type="region of interest" description="Disordered" evidence="1">
    <location>
        <begin position="147"/>
        <end position="167"/>
    </location>
</feature>
<dbReference type="RefSeq" id="WP_164354437.1">
    <property type="nucleotide sequence ID" value="NZ_JAABNT010000008.1"/>
</dbReference>
<dbReference type="InterPro" id="IPR011749">
    <property type="entry name" value="CHP02243"/>
</dbReference>